<dbReference type="InterPro" id="IPR010743">
    <property type="entry name" value="Methionine_synth_MetW"/>
</dbReference>
<dbReference type="SUPFAM" id="SSF53335">
    <property type="entry name" value="S-adenosyl-L-methionine-dependent methyltransferases"/>
    <property type="match status" value="1"/>
</dbReference>
<dbReference type="AlphaFoldDB" id="A0A9D2RKT9"/>
<dbReference type="PANTHER" id="PTHR42912">
    <property type="entry name" value="METHYLTRANSFERASE"/>
    <property type="match status" value="1"/>
</dbReference>
<dbReference type="InterPro" id="IPR050508">
    <property type="entry name" value="Methyltransf_Superfamily"/>
</dbReference>
<evidence type="ECO:0000313" key="2">
    <source>
        <dbReference type="Proteomes" id="UP000823889"/>
    </source>
</evidence>
<dbReference type="CDD" id="cd02440">
    <property type="entry name" value="AdoMet_MTases"/>
    <property type="match status" value="1"/>
</dbReference>
<dbReference type="PANTHER" id="PTHR42912:SF58">
    <property type="entry name" value="BLR1400 PROTEIN"/>
    <property type="match status" value="1"/>
</dbReference>
<dbReference type="Proteomes" id="UP000823889">
    <property type="component" value="Unassembled WGS sequence"/>
</dbReference>
<comment type="caution">
    <text evidence="1">The sequence shown here is derived from an EMBL/GenBank/DDBJ whole genome shotgun (WGS) entry which is preliminary data.</text>
</comment>
<gene>
    <name evidence="1" type="primary">metW</name>
    <name evidence="1" type="ORF">H9906_04405</name>
</gene>
<dbReference type="EMBL" id="DWUQ01000087">
    <property type="protein sequence ID" value="HJD44256.1"/>
    <property type="molecule type" value="Genomic_DNA"/>
</dbReference>
<evidence type="ECO:0000313" key="1">
    <source>
        <dbReference type="EMBL" id="HJD44256.1"/>
    </source>
</evidence>
<reference evidence="1" key="2">
    <citation type="submission" date="2021-04" db="EMBL/GenBank/DDBJ databases">
        <authorList>
            <person name="Gilroy R."/>
        </authorList>
    </citation>
    <scope>NUCLEOTIDE SEQUENCE</scope>
    <source>
        <strain evidence="1">9264</strain>
    </source>
</reference>
<proteinExistence type="predicted"/>
<dbReference type="Pfam" id="PF07021">
    <property type="entry name" value="MetW"/>
    <property type="match status" value="1"/>
</dbReference>
<organism evidence="1 2">
    <name type="scientific">Candidatus Paenalcaligenes intestinipullorum</name>
    <dbReference type="NCBI Taxonomy" id="2838718"/>
    <lineage>
        <taxon>Bacteria</taxon>
        <taxon>Pseudomonadati</taxon>
        <taxon>Pseudomonadota</taxon>
        <taxon>Betaproteobacteria</taxon>
        <taxon>Burkholderiales</taxon>
        <taxon>Alcaligenaceae</taxon>
        <taxon>Paenalcaligenes</taxon>
    </lineage>
</organism>
<dbReference type="GO" id="GO:0008168">
    <property type="term" value="F:methyltransferase activity"/>
    <property type="evidence" value="ECO:0007669"/>
    <property type="project" value="TreeGrafter"/>
</dbReference>
<name>A0A9D2RKT9_9BURK</name>
<accession>A0A9D2RKT9</accession>
<sequence>MSQPLETVSLAQRADLKQIAAWIEPSSSVLDLGCADGKLLAYLQAHKNIRGVGVERAPQAVVASVSRGVQVIQQDLEQGLALFDDQQFDTVVLSRTLQSMRNTEDILREMARVARYGIVSFPNFGHWSHGFSILAGRMPVSKEMPYQWYNTPNIHLCTFKDFEDLARSLGLRITHVAAFDANRPVRWLPSLRSRLAVYRFESPYAAR</sequence>
<dbReference type="InterPro" id="IPR029063">
    <property type="entry name" value="SAM-dependent_MTases_sf"/>
</dbReference>
<dbReference type="NCBIfam" id="TIGR02081">
    <property type="entry name" value="metW"/>
    <property type="match status" value="1"/>
</dbReference>
<dbReference type="Gene3D" id="3.40.50.150">
    <property type="entry name" value="Vaccinia Virus protein VP39"/>
    <property type="match status" value="1"/>
</dbReference>
<protein>
    <submittedName>
        <fullName evidence="1">Methionine biosynthesis protein MetW</fullName>
    </submittedName>
</protein>
<reference evidence="1" key="1">
    <citation type="journal article" date="2021" name="PeerJ">
        <title>Extensive microbial diversity within the chicken gut microbiome revealed by metagenomics and culture.</title>
        <authorList>
            <person name="Gilroy R."/>
            <person name="Ravi A."/>
            <person name="Getino M."/>
            <person name="Pursley I."/>
            <person name="Horton D.L."/>
            <person name="Alikhan N.F."/>
            <person name="Baker D."/>
            <person name="Gharbi K."/>
            <person name="Hall N."/>
            <person name="Watson M."/>
            <person name="Adriaenssens E.M."/>
            <person name="Foster-Nyarko E."/>
            <person name="Jarju S."/>
            <person name="Secka A."/>
            <person name="Antonio M."/>
            <person name="Oren A."/>
            <person name="Chaudhuri R.R."/>
            <person name="La Ragione R."/>
            <person name="Hildebrand F."/>
            <person name="Pallen M.J."/>
        </authorList>
    </citation>
    <scope>NUCLEOTIDE SEQUENCE</scope>
    <source>
        <strain evidence="1">9264</strain>
    </source>
</reference>